<keyword evidence="3" id="KW-0418">Kinase</keyword>
<feature type="region of interest" description="Disordered" evidence="8">
    <location>
        <begin position="1"/>
        <end position="49"/>
    </location>
</feature>
<accession>A0A9N9B9A3</accession>
<dbReference type="Pfam" id="PF00069">
    <property type="entry name" value="Pkinase"/>
    <property type="match status" value="1"/>
</dbReference>
<dbReference type="OrthoDB" id="10252354at2759"/>
<reference evidence="10" key="1">
    <citation type="submission" date="2021-06" db="EMBL/GenBank/DDBJ databases">
        <authorList>
            <person name="Kallberg Y."/>
            <person name="Tangrot J."/>
            <person name="Rosling A."/>
        </authorList>
    </citation>
    <scope>NUCLEOTIDE SEQUENCE</scope>
    <source>
        <strain evidence="10">MA453B</strain>
    </source>
</reference>
<evidence type="ECO:0000256" key="2">
    <source>
        <dbReference type="ARBA" id="ARBA00022741"/>
    </source>
</evidence>
<evidence type="ECO:0000259" key="9">
    <source>
        <dbReference type="PROSITE" id="PS50011"/>
    </source>
</evidence>
<evidence type="ECO:0000313" key="10">
    <source>
        <dbReference type="EMBL" id="CAG8555356.1"/>
    </source>
</evidence>
<dbReference type="PROSITE" id="PS00107">
    <property type="entry name" value="PROTEIN_KINASE_ATP"/>
    <property type="match status" value="1"/>
</dbReference>
<dbReference type="EMBL" id="CAJVPY010002291">
    <property type="protein sequence ID" value="CAG8555356.1"/>
    <property type="molecule type" value="Genomic_DNA"/>
</dbReference>
<dbReference type="PANTHER" id="PTHR47448:SF5">
    <property type="entry name" value="MITOGEN-ACTIVATED PROTEIN KINASE KINAE MKK2"/>
    <property type="match status" value="1"/>
</dbReference>
<evidence type="ECO:0000256" key="8">
    <source>
        <dbReference type="SAM" id="MobiDB-lite"/>
    </source>
</evidence>
<keyword evidence="1" id="KW-0808">Transferase</keyword>
<comment type="caution">
    <text evidence="10">The sequence shown here is derived from an EMBL/GenBank/DDBJ whole genome shotgun (WGS) entry which is preliminary data.</text>
</comment>
<dbReference type="SMART" id="SM00220">
    <property type="entry name" value="S_TKc"/>
    <property type="match status" value="1"/>
</dbReference>
<name>A0A9N9B9A3_9GLOM</name>
<dbReference type="PROSITE" id="PS00108">
    <property type="entry name" value="PROTEIN_KINASE_ST"/>
    <property type="match status" value="1"/>
</dbReference>
<dbReference type="FunFam" id="1.10.510.10:FF:000263">
    <property type="entry name" value="MAP kinase skh1/pek1"/>
    <property type="match status" value="1"/>
</dbReference>
<dbReference type="PROSITE" id="PS50011">
    <property type="entry name" value="PROTEIN_KINASE_DOM"/>
    <property type="match status" value="1"/>
</dbReference>
<dbReference type="AlphaFoldDB" id="A0A9N9B9A3"/>
<evidence type="ECO:0000256" key="7">
    <source>
        <dbReference type="RuleBase" id="RU000304"/>
    </source>
</evidence>
<dbReference type="GO" id="GO:0005524">
    <property type="term" value="F:ATP binding"/>
    <property type="evidence" value="ECO:0007669"/>
    <property type="project" value="UniProtKB-UniRule"/>
</dbReference>
<evidence type="ECO:0000313" key="11">
    <source>
        <dbReference type="Proteomes" id="UP000789405"/>
    </source>
</evidence>
<dbReference type="Proteomes" id="UP000789405">
    <property type="component" value="Unassembled WGS sequence"/>
</dbReference>
<evidence type="ECO:0000256" key="1">
    <source>
        <dbReference type="ARBA" id="ARBA00022679"/>
    </source>
</evidence>
<dbReference type="InterPro" id="IPR017441">
    <property type="entry name" value="Protein_kinase_ATP_BS"/>
</dbReference>
<gene>
    <name evidence="10" type="ORF">DERYTH_LOCUS5472</name>
</gene>
<feature type="binding site" evidence="6">
    <location>
        <position position="129"/>
    </location>
    <ligand>
        <name>ATP</name>
        <dbReference type="ChEBI" id="CHEBI:30616"/>
    </ligand>
</feature>
<dbReference type="InterPro" id="IPR000719">
    <property type="entry name" value="Prot_kinase_dom"/>
</dbReference>
<feature type="compositionally biased region" description="Low complexity" evidence="8">
    <location>
        <begin position="30"/>
        <end position="48"/>
    </location>
</feature>
<keyword evidence="2 6" id="KW-0547">Nucleotide-binding</keyword>
<dbReference type="InterPro" id="IPR008271">
    <property type="entry name" value="Ser/Thr_kinase_AS"/>
</dbReference>
<dbReference type="PANTHER" id="PTHR47448">
    <property type="entry name" value="DUAL SPECIFICITY MITOGEN-ACTIVATED PROTEIN KINASE KINASE DSOR1-LIKE PROTEIN"/>
    <property type="match status" value="1"/>
</dbReference>
<proteinExistence type="inferred from homology"/>
<evidence type="ECO:0000256" key="3">
    <source>
        <dbReference type="ARBA" id="ARBA00022777"/>
    </source>
</evidence>
<dbReference type="Gene3D" id="1.10.510.10">
    <property type="entry name" value="Transferase(Phosphotransferase) domain 1"/>
    <property type="match status" value="1"/>
</dbReference>
<keyword evidence="11" id="KW-1185">Reference proteome</keyword>
<sequence length="381" mass="42347">MASGPSSKGKRSVGASPSLHRGNAPPRLEIPSITPSSSAPSSQSPSQTLNGQMLTNELKTAISASGRITPQPIENDSSGFSREETANFPLESEKINAAHLQELEKLGEGAGGIVTKVYDTVNKVVMAKKKINVDPSMLKQLVREVDFIQKCHSPNIVTYYGANLEDSDSSISIFMEYCEGGSLDKIYKHVKQRQGRIGEPILGKIGEAVLKGLVYLYEQHIIHRDIKPSNILVTKHGEIKICDFGVSGQISTDLPAVTFLGTSYYMAPERIQGQKYKVSADVWSLGLTIMEVAQNEFPFPYSPTVAPIELVSHIVNQPAPVLKDDHEWSAELKDFLRVCLEKDGEKRPTPRQMLDHPFIQRSAKREVPLRRWIKEVWEWNN</sequence>
<evidence type="ECO:0000256" key="6">
    <source>
        <dbReference type="PROSITE-ProRule" id="PRU10141"/>
    </source>
</evidence>
<keyword evidence="4 6" id="KW-0067">ATP-binding</keyword>
<feature type="domain" description="Protein kinase" evidence="9">
    <location>
        <begin position="100"/>
        <end position="359"/>
    </location>
</feature>
<keyword evidence="7" id="KW-0723">Serine/threonine-protein kinase</keyword>
<dbReference type="Gene3D" id="3.30.200.20">
    <property type="entry name" value="Phosphorylase Kinase, domain 1"/>
    <property type="match status" value="1"/>
</dbReference>
<protein>
    <submittedName>
        <fullName evidence="10">179_t:CDS:1</fullName>
    </submittedName>
</protein>
<evidence type="ECO:0000256" key="4">
    <source>
        <dbReference type="ARBA" id="ARBA00022840"/>
    </source>
</evidence>
<organism evidence="10 11">
    <name type="scientific">Dentiscutata erythropus</name>
    <dbReference type="NCBI Taxonomy" id="1348616"/>
    <lineage>
        <taxon>Eukaryota</taxon>
        <taxon>Fungi</taxon>
        <taxon>Fungi incertae sedis</taxon>
        <taxon>Mucoromycota</taxon>
        <taxon>Glomeromycotina</taxon>
        <taxon>Glomeromycetes</taxon>
        <taxon>Diversisporales</taxon>
        <taxon>Gigasporaceae</taxon>
        <taxon>Dentiscutata</taxon>
    </lineage>
</organism>
<dbReference type="SUPFAM" id="SSF56112">
    <property type="entry name" value="Protein kinase-like (PK-like)"/>
    <property type="match status" value="1"/>
</dbReference>
<dbReference type="GO" id="GO:0000165">
    <property type="term" value="P:MAPK cascade"/>
    <property type="evidence" value="ECO:0007669"/>
    <property type="project" value="UniProtKB-ARBA"/>
</dbReference>
<evidence type="ECO:0000256" key="5">
    <source>
        <dbReference type="ARBA" id="ARBA00038035"/>
    </source>
</evidence>
<comment type="similarity">
    <text evidence="5">Belongs to the protein kinase superfamily. STE Ser/Thr protein kinase family. MAP kinase kinase subfamily.</text>
</comment>
<dbReference type="InterPro" id="IPR011009">
    <property type="entry name" value="Kinase-like_dom_sf"/>
</dbReference>
<dbReference type="InterPro" id="IPR050915">
    <property type="entry name" value="MAP_kinase_kinase"/>
</dbReference>
<dbReference type="GO" id="GO:0004674">
    <property type="term" value="F:protein serine/threonine kinase activity"/>
    <property type="evidence" value="ECO:0007669"/>
    <property type="project" value="UniProtKB-KW"/>
</dbReference>